<dbReference type="PANTHER" id="PTHR30026:SF20">
    <property type="entry name" value="OUTER MEMBRANE PROTEIN TOLC"/>
    <property type="match status" value="1"/>
</dbReference>
<dbReference type="GO" id="GO:1990281">
    <property type="term" value="C:efflux pump complex"/>
    <property type="evidence" value="ECO:0007669"/>
    <property type="project" value="TreeGrafter"/>
</dbReference>
<evidence type="ECO:0000256" key="2">
    <source>
        <dbReference type="ARBA" id="ARBA00007613"/>
    </source>
</evidence>
<dbReference type="GO" id="GO:0015288">
    <property type="term" value="F:porin activity"/>
    <property type="evidence" value="ECO:0007669"/>
    <property type="project" value="TreeGrafter"/>
</dbReference>
<evidence type="ECO:0000256" key="1">
    <source>
        <dbReference type="ARBA" id="ARBA00004442"/>
    </source>
</evidence>
<dbReference type="AlphaFoldDB" id="A0A6G1Z7V3"/>
<keyword evidence="6" id="KW-0472">Membrane</keyword>
<dbReference type="GO" id="GO:0015562">
    <property type="term" value="F:efflux transmembrane transporter activity"/>
    <property type="evidence" value="ECO:0007669"/>
    <property type="project" value="InterPro"/>
</dbReference>
<evidence type="ECO:0000256" key="5">
    <source>
        <dbReference type="ARBA" id="ARBA00022692"/>
    </source>
</evidence>
<comment type="subcellular location">
    <subcellularLocation>
        <location evidence="1">Cell outer membrane</location>
    </subcellularLocation>
</comment>
<keyword evidence="5" id="KW-0812">Transmembrane</keyword>
<dbReference type="InterPro" id="IPR051906">
    <property type="entry name" value="TolC-like"/>
</dbReference>
<keyword evidence="3" id="KW-0813">Transport</keyword>
<sequence>MKQVSLIILSCLLLLPAGMKAEDDMPKQWTLRNCIDYALEHNITIRRNRINVESTQEDVKTAKADFLPSLSGNISQRIVNRPNSASGTIISGDNITTSESKTSYNGSYGIDANWTVYNGSKRVNTLKQQQLNSRVAELTVDESENSIEENITQLYVQILYSAEAVKVNESTLEVSRKEFERGQELFNAGSIASSDLAQLEAQVSNDNYQLVTSQTTLQNYKLQLKQLLELDGDFEMDLFLPPLDDSSVLIPLPTKDDVYQTALNLRPEIESSKLNIEASDMNIKISRAGYIPSLSLSAGIGTTNANGNDFSFSEQVKQNWNNSIGLTLSIPIFDKRQTKSAVNKAKLQRQTSELDLMDNQKTLYKTIESLWLSANSAQQQYVAATQKLKSTQASYALVSEQFNLGMKNTVELLTEKNNLLSAQQETLQAKYTAILNASLLRFYQGEEIDLL</sequence>
<reference evidence="9" key="1">
    <citation type="journal article" date="2019" name="Nat. Med.">
        <title>A library of human gut bacterial isolates paired with longitudinal multiomics data enables mechanistic microbiome research.</title>
        <authorList>
            <person name="Poyet M."/>
            <person name="Groussin M."/>
            <person name="Gibbons S.M."/>
            <person name="Avila-Pacheco J."/>
            <person name="Jiang X."/>
            <person name="Kearney S.M."/>
            <person name="Perrotta A.R."/>
            <person name="Berdy B."/>
            <person name="Zhao S."/>
            <person name="Lieberman T.D."/>
            <person name="Swanson P.K."/>
            <person name="Smith M."/>
            <person name="Roesemann S."/>
            <person name="Alexander J.E."/>
            <person name="Rich S.A."/>
            <person name="Livny J."/>
            <person name="Vlamakis H."/>
            <person name="Clish C."/>
            <person name="Bullock K."/>
            <person name="Deik A."/>
            <person name="Scott J."/>
            <person name="Pierce K.A."/>
            <person name="Xavier R.J."/>
            <person name="Alm E.J."/>
        </authorList>
    </citation>
    <scope>NUCLEOTIDE SEQUENCE</scope>
    <source>
        <strain evidence="9">BIOML-A4</strain>
    </source>
</reference>
<keyword evidence="7" id="KW-0998">Cell outer membrane</keyword>
<dbReference type="EMBL" id="WKLP01000001">
    <property type="protein sequence ID" value="MRY10013.1"/>
    <property type="molecule type" value="Genomic_DNA"/>
</dbReference>
<feature type="chain" id="PRO_5026230801" evidence="8">
    <location>
        <begin position="22"/>
        <end position="451"/>
    </location>
</feature>
<dbReference type="Pfam" id="PF02321">
    <property type="entry name" value="OEP"/>
    <property type="match status" value="2"/>
</dbReference>
<protein>
    <submittedName>
        <fullName evidence="9">TolC family protein</fullName>
    </submittedName>
</protein>
<keyword evidence="8" id="KW-0732">Signal</keyword>
<dbReference type="Gene3D" id="1.20.1600.10">
    <property type="entry name" value="Outer membrane efflux proteins (OEP)"/>
    <property type="match status" value="1"/>
</dbReference>
<proteinExistence type="inferred from homology"/>
<dbReference type="InterPro" id="IPR003423">
    <property type="entry name" value="OMP_efflux"/>
</dbReference>
<evidence type="ECO:0000256" key="7">
    <source>
        <dbReference type="ARBA" id="ARBA00023237"/>
    </source>
</evidence>
<evidence type="ECO:0000256" key="6">
    <source>
        <dbReference type="ARBA" id="ARBA00023136"/>
    </source>
</evidence>
<dbReference type="RefSeq" id="WP_044215093.1">
    <property type="nucleotide sequence ID" value="NZ_CAMQVO010000026.1"/>
</dbReference>
<dbReference type="GO" id="GO:0009279">
    <property type="term" value="C:cell outer membrane"/>
    <property type="evidence" value="ECO:0007669"/>
    <property type="project" value="UniProtKB-SubCell"/>
</dbReference>
<comment type="caution">
    <text evidence="9">The sequence shown here is derived from an EMBL/GenBank/DDBJ whole genome shotgun (WGS) entry which is preliminary data.</text>
</comment>
<name>A0A6G1Z7V3_9BACT</name>
<evidence type="ECO:0000256" key="8">
    <source>
        <dbReference type="SAM" id="SignalP"/>
    </source>
</evidence>
<organism evidence="9">
    <name type="scientific">Parabacteroides goldsteinii</name>
    <dbReference type="NCBI Taxonomy" id="328812"/>
    <lineage>
        <taxon>Bacteria</taxon>
        <taxon>Pseudomonadati</taxon>
        <taxon>Bacteroidota</taxon>
        <taxon>Bacteroidia</taxon>
        <taxon>Bacteroidales</taxon>
        <taxon>Tannerellaceae</taxon>
        <taxon>Parabacteroides</taxon>
    </lineage>
</organism>
<dbReference type="SUPFAM" id="SSF56954">
    <property type="entry name" value="Outer membrane efflux proteins (OEP)"/>
    <property type="match status" value="1"/>
</dbReference>
<dbReference type="PANTHER" id="PTHR30026">
    <property type="entry name" value="OUTER MEMBRANE PROTEIN TOLC"/>
    <property type="match status" value="1"/>
</dbReference>
<accession>A0A6G1Z7V3</accession>
<comment type="similarity">
    <text evidence="2">Belongs to the outer membrane factor (OMF) (TC 1.B.17) family.</text>
</comment>
<evidence type="ECO:0000256" key="4">
    <source>
        <dbReference type="ARBA" id="ARBA00022452"/>
    </source>
</evidence>
<keyword evidence="4" id="KW-1134">Transmembrane beta strand</keyword>
<evidence type="ECO:0000256" key="3">
    <source>
        <dbReference type="ARBA" id="ARBA00022448"/>
    </source>
</evidence>
<feature type="signal peptide" evidence="8">
    <location>
        <begin position="1"/>
        <end position="21"/>
    </location>
</feature>
<gene>
    <name evidence="9" type="ORF">GKE01_00860</name>
</gene>
<evidence type="ECO:0000313" key="9">
    <source>
        <dbReference type="EMBL" id="MRY10013.1"/>
    </source>
</evidence>